<protein>
    <recommendedName>
        <fullName evidence="1">VOC domain-containing protein</fullName>
    </recommendedName>
</protein>
<dbReference type="Pfam" id="PF00903">
    <property type="entry name" value="Glyoxalase"/>
    <property type="match status" value="1"/>
</dbReference>
<evidence type="ECO:0000259" key="1">
    <source>
        <dbReference type="PROSITE" id="PS51819"/>
    </source>
</evidence>
<dbReference type="InterPro" id="IPR029068">
    <property type="entry name" value="Glyas_Bleomycin-R_OHBP_Dase"/>
</dbReference>
<dbReference type="AlphaFoldDB" id="A0A6G9YM90"/>
<dbReference type="SUPFAM" id="SSF54593">
    <property type="entry name" value="Glyoxalase/Bleomycin resistance protein/Dihydroxybiphenyl dioxygenase"/>
    <property type="match status" value="1"/>
</dbReference>
<dbReference type="InterPro" id="IPR004360">
    <property type="entry name" value="Glyas_Fos-R_dOase_dom"/>
</dbReference>
<dbReference type="Gene3D" id="3.10.180.10">
    <property type="entry name" value="2,3-Dihydroxybiphenyl 1,2-Dioxygenase, domain 1"/>
    <property type="match status" value="1"/>
</dbReference>
<name>A0A6G9YM90_9NOCA</name>
<sequence>MWSRRRTPCRAARPPSSICDTRLPCLDENRSVHQYSTCVHSIQLPTCNSKTGSKGGSLNAIAPNIGVTDMRATIAFYTRLGFTALPATGGPRVLLYDGDFALMLTPEKALRGWLKPHQDAPVGMFGILYLGVDDFERTVENWRPHVEVVKDVARTAAGGPPAFYFRDPDGYVIGVSPKQQIRKEQA</sequence>
<organism evidence="2 3">
    <name type="scientific">Nocardia arthritidis</name>
    <dbReference type="NCBI Taxonomy" id="228602"/>
    <lineage>
        <taxon>Bacteria</taxon>
        <taxon>Bacillati</taxon>
        <taxon>Actinomycetota</taxon>
        <taxon>Actinomycetes</taxon>
        <taxon>Mycobacteriales</taxon>
        <taxon>Nocardiaceae</taxon>
        <taxon>Nocardia</taxon>
    </lineage>
</organism>
<dbReference type="KEGG" id="nah:F5544_31740"/>
<accession>A0A6G9YM90</accession>
<keyword evidence="3" id="KW-1185">Reference proteome</keyword>
<evidence type="ECO:0000313" key="3">
    <source>
        <dbReference type="Proteomes" id="UP000503540"/>
    </source>
</evidence>
<dbReference type="InterPro" id="IPR037523">
    <property type="entry name" value="VOC_core"/>
</dbReference>
<dbReference type="CDD" id="cd06587">
    <property type="entry name" value="VOC"/>
    <property type="match status" value="1"/>
</dbReference>
<dbReference type="EMBL" id="CP046172">
    <property type="protein sequence ID" value="QIS14187.1"/>
    <property type="molecule type" value="Genomic_DNA"/>
</dbReference>
<dbReference type="PROSITE" id="PS51819">
    <property type="entry name" value="VOC"/>
    <property type="match status" value="1"/>
</dbReference>
<proteinExistence type="predicted"/>
<reference evidence="2 3" key="1">
    <citation type="journal article" date="2019" name="ACS Chem. Biol.">
        <title>Identification and Mobilization of a Cryptic Antibiotic Biosynthesis Gene Locus from a Human-Pathogenic Nocardia Isolate.</title>
        <authorList>
            <person name="Herisse M."/>
            <person name="Ishida K."/>
            <person name="Porter J.L."/>
            <person name="Howden B."/>
            <person name="Hertweck C."/>
            <person name="Stinear T.P."/>
            <person name="Pidot S.J."/>
        </authorList>
    </citation>
    <scope>NUCLEOTIDE SEQUENCE [LARGE SCALE GENOMIC DNA]</scope>
    <source>
        <strain evidence="2 3">AUSMDU00012717</strain>
    </source>
</reference>
<feature type="domain" description="VOC" evidence="1">
    <location>
        <begin position="57"/>
        <end position="178"/>
    </location>
</feature>
<evidence type="ECO:0000313" key="2">
    <source>
        <dbReference type="EMBL" id="QIS14187.1"/>
    </source>
</evidence>
<dbReference type="Proteomes" id="UP000503540">
    <property type="component" value="Chromosome"/>
</dbReference>
<gene>
    <name evidence="2" type="ORF">F5544_31740</name>
</gene>